<proteinExistence type="predicted"/>
<dbReference type="EMBL" id="JACBKZ010000003">
    <property type="protein sequence ID" value="KAF5953782.1"/>
    <property type="molecule type" value="Genomic_DNA"/>
</dbReference>
<reference evidence="2" key="1">
    <citation type="journal article" date="2020" name="Nat. Commun.">
        <title>Genome assembly of wild tea tree DASZ reveals pedigree and selection history of tea varieties.</title>
        <authorList>
            <person name="Zhang W."/>
            <person name="Zhang Y."/>
            <person name="Qiu H."/>
            <person name="Guo Y."/>
            <person name="Wan H."/>
            <person name="Zhang X."/>
            <person name="Scossa F."/>
            <person name="Alseekh S."/>
            <person name="Zhang Q."/>
            <person name="Wang P."/>
            <person name="Xu L."/>
            <person name="Schmidt M.H."/>
            <person name="Jia X."/>
            <person name="Li D."/>
            <person name="Zhu A."/>
            <person name="Guo F."/>
            <person name="Chen W."/>
            <person name="Ni D."/>
            <person name="Usadel B."/>
            <person name="Fernie A.R."/>
            <person name="Wen W."/>
        </authorList>
    </citation>
    <scope>NUCLEOTIDE SEQUENCE [LARGE SCALE GENOMIC DNA]</scope>
    <source>
        <strain evidence="2">cv. G240</strain>
    </source>
</reference>
<gene>
    <name evidence="1" type="ORF">HYC85_006638</name>
</gene>
<comment type="caution">
    <text evidence="1">The sequence shown here is derived from an EMBL/GenBank/DDBJ whole genome shotgun (WGS) entry which is preliminary data.</text>
</comment>
<reference evidence="1 2" key="2">
    <citation type="submission" date="2020-07" db="EMBL/GenBank/DDBJ databases">
        <title>Genome assembly of wild tea tree DASZ reveals pedigree and selection history of tea varieties.</title>
        <authorList>
            <person name="Zhang W."/>
        </authorList>
    </citation>
    <scope>NUCLEOTIDE SEQUENCE [LARGE SCALE GENOMIC DNA]</scope>
    <source>
        <strain evidence="2">cv. G240</strain>
        <tissue evidence="1">Leaf</tissue>
    </source>
</reference>
<evidence type="ECO:0000313" key="2">
    <source>
        <dbReference type="Proteomes" id="UP000593564"/>
    </source>
</evidence>
<keyword evidence="2" id="KW-1185">Reference proteome</keyword>
<organism evidence="1 2">
    <name type="scientific">Camellia sinensis</name>
    <name type="common">Tea plant</name>
    <name type="synonym">Thea sinensis</name>
    <dbReference type="NCBI Taxonomy" id="4442"/>
    <lineage>
        <taxon>Eukaryota</taxon>
        <taxon>Viridiplantae</taxon>
        <taxon>Streptophyta</taxon>
        <taxon>Embryophyta</taxon>
        <taxon>Tracheophyta</taxon>
        <taxon>Spermatophyta</taxon>
        <taxon>Magnoliopsida</taxon>
        <taxon>eudicotyledons</taxon>
        <taxon>Gunneridae</taxon>
        <taxon>Pentapetalae</taxon>
        <taxon>asterids</taxon>
        <taxon>Ericales</taxon>
        <taxon>Theaceae</taxon>
        <taxon>Camellia</taxon>
    </lineage>
</organism>
<evidence type="ECO:0000313" key="1">
    <source>
        <dbReference type="EMBL" id="KAF5953782.1"/>
    </source>
</evidence>
<accession>A0A7J7HLL9</accession>
<protein>
    <submittedName>
        <fullName evidence="1">Uncharacterized protein</fullName>
    </submittedName>
</protein>
<dbReference type="Proteomes" id="UP000593564">
    <property type="component" value="Unassembled WGS sequence"/>
</dbReference>
<name>A0A7J7HLL9_CAMSI</name>
<dbReference type="AlphaFoldDB" id="A0A7J7HLL9"/>
<sequence>MRQATLNLWSHFTQPTTIHITTLMLPIVPTEITHKDRQESVSVNPHVYGLTTLNPQFGELSNLTSS</sequence>